<evidence type="ECO:0000256" key="2">
    <source>
        <dbReference type="SAM" id="Phobius"/>
    </source>
</evidence>
<name>A0AA40F687_9PEZI</name>
<evidence type="ECO:0000313" key="3">
    <source>
        <dbReference type="EMBL" id="KAK0751958.1"/>
    </source>
</evidence>
<proteinExistence type="predicted"/>
<comment type="caution">
    <text evidence="3">The sequence shown here is derived from an EMBL/GenBank/DDBJ whole genome shotgun (WGS) entry which is preliminary data.</text>
</comment>
<evidence type="ECO:0000313" key="4">
    <source>
        <dbReference type="Proteomes" id="UP001172155"/>
    </source>
</evidence>
<evidence type="ECO:0000256" key="1">
    <source>
        <dbReference type="SAM" id="MobiDB-lite"/>
    </source>
</evidence>
<feature type="region of interest" description="Disordered" evidence="1">
    <location>
        <begin position="27"/>
        <end position="68"/>
    </location>
</feature>
<gene>
    <name evidence="3" type="ORF">B0T18DRAFT_388008</name>
</gene>
<keyword evidence="2" id="KW-1133">Transmembrane helix</keyword>
<reference evidence="3" key="1">
    <citation type="submission" date="2023-06" db="EMBL/GenBank/DDBJ databases">
        <title>Genome-scale phylogeny and comparative genomics of the fungal order Sordariales.</title>
        <authorList>
            <consortium name="Lawrence Berkeley National Laboratory"/>
            <person name="Hensen N."/>
            <person name="Bonometti L."/>
            <person name="Westerberg I."/>
            <person name="Brannstrom I.O."/>
            <person name="Guillou S."/>
            <person name="Cros-Aarteil S."/>
            <person name="Calhoun S."/>
            <person name="Haridas S."/>
            <person name="Kuo A."/>
            <person name="Mondo S."/>
            <person name="Pangilinan J."/>
            <person name="Riley R."/>
            <person name="LaButti K."/>
            <person name="Andreopoulos B."/>
            <person name="Lipzen A."/>
            <person name="Chen C."/>
            <person name="Yanf M."/>
            <person name="Daum C."/>
            <person name="Ng V."/>
            <person name="Clum A."/>
            <person name="Steindorff A."/>
            <person name="Ohm R."/>
            <person name="Martin F."/>
            <person name="Silar P."/>
            <person name="Natvig D."/>
            <person name="Lalanne C."/>
            <person name="Gautier V."/>
            <person name="Ament-velasquez S.L."/>
            <person name="Kruys A."/>
            <person name="Hutchinson M.I."/>
            <person name="Powell A.J."/>
            <person name="Barry K."/>
            <person name="Miller A.N."/>
            <person name="Grigoriev I.V."/>
            <person name="Debuchy R."/>
            <person name="Gladieux P."/>
            <person name="Thoren M.H."/>
            <person name="Johannesson H."/>
        </authorList>
    </citation>
    <scope>NUCLEOTIDE SEQUENCE</scope>
    <source>
        <strain evidence="3">SMH3187-1</strain>
    </source>
</reference>
<keyword evidence="2" id="KW-0472">Membrane</keyword>
<protein>
    <submittedName>
        <fullName evidence="3">Uncharacterized protein</fullName>
    </submittedName>
</protein>
<dbReference type="AlphaFoldDB" id="A0AA40F687"/>
<keyword evidence="4" id="KW-1185">Reference proteome</keyword>
<organism evidence="3 4">
    <name type="scientific">Schizothecium vesticola</name>
    <dbReference type="NCBI Taxonomy" id="314040"/>
    <lineage>
        <taxon>Eukaryota</taxon>
        <taxon>Fungi</taxon>
        <taxon>Dikarya</taxon>
        <taxon>Ascomycota</taxon>
        <taxon>Pezizomycotina</taxon>
        <taxon>Sordariomycetes</taxon>
        <taxon>Sordariomycetidae</taxon>
        <taxon>Sordariales</taxon>
        <taxon>Schizotheciaceae</taxon>
        <taxon>Schizothecium</taxon>
    </lineage>
</organism>
<sequence>MASNFRSDTHEKVGLTVETTTRLIQKPSQDTLASDIMPPTAEKTQVQPRTSDISTPATPASCHNSNPFDTDMEAIITTETCNRKSTECTKGGTDCQVWPGQEHWRKKAKVARMNRHSCNCLQALSKRNRIIVKILIASLIVGIAVGVGLGISRSVGAGIWRSETQNS</sequence>
<dbReference type="Proteomes" id="UP001172155">
    <property type="component" value="Unassembled WGS sequence"/>
</dbReference>
<feature type="transmembrane region" description="Helical" evidence="2">
    <location>
        <begin position="130"/>
        <end position="151"/>
    </location>
</feature>
<dbReference type="EMBL" id="JAUKUD010000002">
    <property type="protein sequence ID" value="KAK0751958.1"/>
    <property type="molecule type" value="Genomic_DNA"/>
</dbReference>
<accession>A0AA40F687</accession>
<feature type="compositionally biased region" description="Polar residues" evidence="1">
    <location>
        <begin position="42"/>
        <end position="68"/>
    </location>
</feature>
<keyword evidence="2" id="KW-0812">Transmembrane</keyword>